<dbReference type="SUPFAM" id="SSF52540">
    <property type="entry name" value="P-loop containing nucleoside triphosphate hydrolases"/>
    <property type="match status" value="1"/>
</dbReference>
<dbReference type="Pfam" id="PF13177">
    <property type="entry name" value="DNA_pol3_delta2"/>
    <property type="match status" value="1"/>
</dbReference>
<dbReference type="EMBL" id="CAJRAF010000001">
    <property type="protein sequence ID" value="CAG4989344.1"/>
    <property type="molecule type" value="Genomic_DNA"/>
</dbReference>
<name>A0A916N415_9BACT</name>
<gene>
    <name evidence="1" type="ORF">DYBT9275_00272</name>
</gene>
<organism evidence="1 2">
    <name type="scientific">Dyadobacter helix</name>
    <dbReference type="NCBI Taxonomy" id="2822344"/>
    <lineage>
        <taxon>Bacteria</taxon>
        <taxon>Pseudomonadati</taxon>
        <taxon>Bacteroidota</taxon>
        <taxon>Cytophagia</taxon>
        <taxon>Cytophagales</taxon>
        <taxon>Spirosomataceae</taxon>
        <taxon>Dyadobacter</taxon>
    </lineage>
</organism>
<evidence type="ECO:0008006" key="3">
    <source>
        <dbReference type="Google" id="ProtNLM"/>
    </source>
</evidence>
<dbReference type="Proteomes" id="UP000680038">
    <property type="component" value="Unassembled WGS sequence"/>
</dbReference>
<dbReference type="InterPro" id="IPR050238">
    <property type="entry name" value="DNA_Rep/Repair_Clamp_Loader"/>
</dbReference>
<sequence length="372" mass="42211">MLFKEIPGLDNIKATLIRSVQTSHLAHAQLFDCAAGGGGLAMALAFSTYINCENRTEQDACGTCASCIKMAKLVHPDFHFIFPIATSKKVNGNISEAFLGLWRSFITESPYRILPEWLDYISAENKQGNISVEEARGVLRKLSTKSYEGEYKILLIWKADILNASSSNALLKILEEPPYKTIFILVSDQADRLLTTIISRTQRITVPSFSDEEVRSYLQSKGINESLSSQITYLCDGNLSEALKLVHEEEDDRSAWFAEWMRACYKSDLTYLVKLADNFDVMNKEKQKGLLEYALRLFRDMLVWGQGAGELLRVPPEELTFVKNFSRAVTFDALEKMVNEVNTAYYHIERNVRAKMVFLDLSLTVAPYFKTR</sequence>
<dbReference type="InterPro" id="IPR027417">
    <property type="entry name" value="P-loop_NTPase"/>
</dbReference>
<dbReference type="Gene3D" id="3.40.50.300">
    <property type="entry name" value="P-loop containing nucleotide triphosphate hydrolases"/>
    <property type="match status" value="1"/>
</dbReference>
<reference evidence="1" key="1">
    <citation type="submission" date="2021-04" db="EMBL/GenBank/DDBJ databases">
        <authorList>
            <person name="Rodrigo-Torres L."/>
            <person name="Arahal R. D."/>
            <person name="Lucena T."/>
        </authorList>
    </citation>
    <scope>NUCLEOTIDE SEQUENCE</scope>
    <source>
        <strain evidence="1">CECT 9275</strain>
    </source>
</reference>
<comment type="caution">
    <text evidence="1">The sequence shown here is derived from an EMBL/GenBank/DDBJ whole genome shotgun (WGS) entry which is preliminary data.</text>
</comment>
<evidence type="ECO:0000313" key="2">
    <source>
        <dbReference type="Proteomes" id="UP000680038"/>
    </source>
</evidence>
<dbReference type="PANTHER" id="PTHR11669">
    <property type="entry name" value="REPLICATION FACTOR C / DNA POLYMERASE III GAMMA-TAU SUBUNIT"/>
    <property type="match status" value="1"/>
</dbReference>
<dbReference type="PANTHER" id="PTHR11669:SF8">
    <property type="entry name" value="DNA POLYMERASE III SUBUNIT DELTA"/>
    <property type="match status" value="1"/>
</dbReference>
<dbReference type="AlphaFoldDB" id="A0A916N415"/>
<proteinExistence type="predicted"/>
<dbReference type="RefSeq" id="WP_215237070.1">
    <property type="nucleotide sequence ID" value="NZ_CAJRAF010000001.1"/>
</dbReference>
<protein>
    <recommendedName>
        <fullName evidence="3">DNA polymerase III subunit delta</fullName>
    </recommendedName>
</protein>
<accession>A0A916N415</accession>
<keyword evidence="2" id="KW-1185">Reference proteome</keyword>
<evidence type="ECO:0000313" key="1">
    <source>
        <dbReference type="EMBL" id="CAG4989344.1"/>
    </source>
</evidence>
<dbReference type="GO" id="GO:0006261">
    <property type="term" value="P:DNA-templated DNA replication"/>
    <property type="evidence" value="ECO:0007669"/>
    <property type="project" value="TreeGrafter"/>
</dbReference>